<gene>
    <name evidence="6" type="ORF">A7K91_15495</name>
</gene>
<dbReference type="SUPFAM" id="SSF88713">
    <property type="entry name" value="Glycoside hydrolase/deacetylase"/>
    <property type="match status" value="1"/>
</dbReference>
<dbReference type="GO" id="GO:0016810">
    <property type="term" value="F:hydrolase activity, acting on carbon-nitrogen (but not peptide) bonds"/>
    <property type="evidence" value="ECO:0007669"/>
    <property type="project" value="InterPro"/>
</dbReference>
<dbReference type="Gene3D" id="3.20.20.370">
    <property type="entry name" value="Glycoside hydrolase/deacetylase"/>
    <property type="match status" value="1"/>
</dbReference>
<organism evidence="6 7">
    <name type="scientific">Paenibacillus oryzae</name>
    <dbReference type="NCBI Taxonomy" id="1844972"/>
    <lineage>
        <taxon>Bacteria</taxon>
        <taxon>Bacillati</taxon>
        <taxon>Bacillota</taxon>
        <taxon>Bacilli</taxon>
        <taxon>Bacillales</taxon>
        <taxon>Paenibacillaceae</taxon>
        <taxon>Paenibacillus</taxon>
    </lineage>
</organism>
<protein>
    <recommendedName>
        <fullName evidence="5">NodB homology domain-containing protein</fullName>
    </recommendedName>
</protein>
<dbReference type="OrthoDB" id="9806342at2"/>
<dbReference type="AlphaFoldDB" id="A0A1A5YBL2"/>
<feature type="signal peptide" evidence="4">
    <location>
        <begin position="1"/>
        <end position="22"/>
    </location>
</feature>
<dbReference type="InterPro" id="IPR050248">
    <property type="entry name" value="Polysacc_deacetylase_ArnD"/>
</dbReference>
<dbReference type="EMBL" id="LYPA01000078">
    <property type="protein sequence ID" value="OBR62795.1"/>
    <property type="molecule type" value="Genomic_DNA"/>
</dbReference>
<keyword evidence="1" id="KW-0479">Metal-binding</keyword>
<sequence length="303" mass="32600">MKTPWRQIGLVILAFQLAGCSAGGGSANEAAEAGKRLPAASAEASPELTAETAATPAANEGSAAETTALTEASSPPEKEPAEEPAGEAKSATPLYAMTEAFRFKPLKEGVPSQVVLLTFDDGPHDETVLTKLLDVLDQHGAKAIFFVNGYRVKQNPELLKLIHARGQAIGNHSYDHINLKNEKLETVQKQVGDVQTIVEELVGVKPLFFRPPYGAGSDDVRETVKNHGMLYMTWSNGSLDWESSAKNKPEVVVSNVLDQLHPGANILMHELSWTADALDTLLTELEDRDYGFIDPADISISAN</sequence>
<evidence type="ECO:0000313" key="7">
    <source>
        <dbReference type="Proteomes" id="UP000092024"/>
    </source>
</evidence>
<dbReference type="GO" id="GO:0046872">
    <property type="term" value="F:metal ion binding"/>
    <property type="evidence" value="ECO:0007669"/>
    <property type="project" value="UniProtKB-KW"/>
</dbReference>
<evidence type="ECO:0000259" key="5">
    <source>
        <dbReference type="PROSITE" id="PS51677"/>
    </source>
</evidence>
<feature type="domain" description="NodB homology" evidence="5">
    <location>
        <begin position="113"/>
        <end position="293"/>
    </location>
</feature>
<dbReference type="GO" id="GO:0005975">
    <property type="term" value="P:carbohydrate metabolic process"/>
    <property type="evidence" value="ECO:0007669"/>
    <property type="project" value="InterPro"/>
</dbReference>
<evidence type="ECO:0000313" key="6">
    <source>
        <dbReference type="EMBL" id="OBR62795.1"/>
    </source>
</evidence>
<dbReference type="InterPro" id="IPR002509">
    <property type="entry name" value="NODB_dom"/>
</dbReference>
<feature type="compositionally biased region" description="Low complexity" evidence="3">
    <location>
        <begin position="27"/>
        <end position="75"/>
    </location>
</feature>
<comment type="caution">
    <text evidence="6">The sequence shown here is derived from an EMBL/GenBank/DDBJ whole genome shotgun (WGS) entry which is preliminary data.</text>
</comment>
<evidence type="ECO:0000256" key="3">
    <source>
        <dbReference type="SAM" id="MobiDB-lite"/>
    </source>
</evidence>
<dbReference type="GO" id="GO:0016020">
    <property type="term" value="C:membrane"/>
    <property type="evidence" value="ECO:0007669"/>
    <property type="project" value="TreeGrafter"/>
</dbReference>
<keyword evidence="7" id="KW-1185">Reference proteome</keyword>
<dbReference type="Pfam" id="PF01522">
    <property type="entry name" value="Polysacc_deac_1"/>
    <property type="match status" value="1"/>
</dbReference>
<keyword evidence="2" id="KW-0378">Hydrolase</keyword>
<evidence type="ECO:0000256" key="4">
    <source>
        <dbReference type="SAM" id="SignalP"/>
    </source>
</evidence>
<dbReference type="RefSeq" id="WP_068686909.1">
    <property type="nucleotide sequence ID" value="NZ_LYPA01000078.1"/>
</dbReference>
<feature type="region of interest" description="Disordered" evidence="3">
    <location>
        <begin position="24"/>
        <end position="91"/>
    </location>
</feature>
<dbReference type="PROSITE" id="PS51677">
    <property type="entry name" value="NODB"/>
    <property type="match status" value="1"/>
</dbReference>
<dbReference type="CDD" id="cd10917">
    <property type="entry name" value="CE4_NodB_like_6s_7s"/>
    <property type="match status" value="1"/>
</dbReference>
<accession>A0A1A5YBL2</accession>
<dbReference type="STRING" id="1844972.A7K91_15495"/>
<dbReference type="InterPro" id="IPR011330">
    <property type="entry name" value="Glyco_hydro/deAcase_b/a-brl"/>
</dbReference>
<evidence type="ECO:0000256" key="2">
    <source>
        <dbReference type="ARBA" id="ARBA00022801"/>
    </source>
</evidence>
<evidence type="ECO:0000256" key="1">
    <source>
        <dbReference type="ARBA" id="ARBA00022723"/>
    </source>
</evidence>
<name>A0A1A5YBL2_9BACL</name>
<keyword evidence="4" id="KW-0732">Signal</keyword>
<dbReference type="PANTHER" id="PTHR10587">
    <property type="entry name" value="GLYCOSYL TRANSFERASE-RELATED"/>
    <property type="match status" value="1"/>
</dbReference>
<reference evidence="6 7" key="1">
    <citation type="submission" date="2016-05" db="EMBL/GenBank/DDBJ databases">
        <title>Paenibacillus oryzae. sp. nov., isolated from the rice root.</title>
        <authorList>
            <person name="Zhang J."/>
            <person name="Zhang X."/>
        </authorList>
    </citation>
    <scope>NUCLEOTIDE SEQUENCE [LARGE SCALE GENOMIC DNA]</scope>
    <source>
        <strain evidence="6 7">1DrF-4</strain>
    </source>
</reference>
<dbReference type="PANTHER" id="PTHR10587:SF133">
    <property type="entry name" value="CHITIN DEACETYLASE 1-RELATED"/>
    <property type="match status" value="1"/>
</dbReference>
<proteinExistence type="predicted"/>
<dbReference type="Proteomes" id="UP000092024">
    <property type="component" value="Unassembled WGS sequence"/>
</dbReference>
<feature type="chain" id="PRO_5039235004" description="NodB homology domain-containing protein" evidence="4">
    <location>
        <begin position="23"/>
        <end position="303"/>
    </location>
</feature>